<evidence type="ECO:0000313" key="1">
    <source>
        <dbReference type="EMBL" id="KAK8900224.1"/>
    </source>
</evidence>
<reference evidence="1 2" key="1">
    <citation type="submission" date="2024-04" db="EMBL/GenBank/DDBJ databases">
        <title>Tritrichomonas musculus Genome.</title>
        <authorList>
            <person name="Alves-Ferreira E."/>
            <person name="Grigg M."/>
            <person name="Lorenzi H."/>
            <person name="Galac M."/>
        </authorList>
    </citation>
    <scope>NUCLEOTIDE SEQUENCE [LARGE SCALE GENOMIC DNA]</scope>
    <source>
        <strain evidence="1 2">EAF2021</strain>
    </source>
</reference>
<dbReference type="Proteomes" id="UP001470230">
    <property type="component" value="Unassembled WGS sequence"/>
</dbReference>
<sequence>MYPRQPISYSPYPQQTQGYPTVYYAQPLYPYHNYPNKMAQMSYTPEPTALMTPPSNPPPLPTQLPPQHENVYINYHQPQQPILHQPPLTQQPIPQQHIHPQQIQQQQQQRQYEISHQINQIQQVPVSKPRPLAEQYIPQQIKIKNKPLYPSQLSPQIPIQKQIIQQAPQRAPIQQIMISQPPPPIQQPPRQYSQIPQKQPQVISQPQTKQIEQSFKIKQEDSNILSSSHKLSFLIQENEPPGCFDIIGRGNLPSIFFNSEISFI</sequence>
<proteinExistence type="predicted"/>
<gene>
    <name evidence="1" type="ORF">M9Y10_002547</name>
</gene>
<name>A0ABR2LA64_9EUKA</name>
<dbReference type="EMBL" id="JAPFFF010000001">
    <property type="protein sequence ID" value="KAK8900224.1"/>
    <property type="molecule type" value="Genomic_DNA"/>
</dbReference>
<accession>A0ABR2LA64</accession>
<organism evidence="1 2">
    <name type="scientific">Tritrichomonas musculus</name>
    <dbReference type="NCBI Taxonomy" id="1915356"/>
    <lineage>
        <taxon>Eukaryota</taxon>
        <taxon>Metamonada</taxon>
        <taxon>Parabasalia</taxon>
        <taxon>Tritrichomonadida</taxon>
        <taxon>Tritrichomonadidae</taxon>
        <taxon>Tritrichomonas</taxon>
    </lineage>
</organism>
<comment type="caution">
    <text evidence="1">The sequence shown here is derived from an EMBL/GenBank/DDBJ whole genome shotgun (WGS) entry which is preliminary data.</text>
</comment>
<evidence type="ECO:0000313" key="2">
    <source>
        <dbReference type="Proteomes" id="UP001470230"/>
    </source>
</evidence>
<protein>
    <submittedName>
        <fullName evidence="1">Uncharacterized protein</fullName>
    </submittedName>
</protein>
<keyword evidence="2" id="KW-1185">Reference proteome</keyword>